<feature type="compositionally biased region" description="Low complexity" evidence="9">
    <location>
        <begin position="12"/>
        <end position="27"/>
    </location>
</feature>
<sequence length="533" mass="56533">MSERDDRDPEQVPVGAPDGATAAGAEASATTSGAVAAELSGTDAAATAGPGDHDTRFFGQPWSLVHIFFVEMWERFSFYGMQGILLLYMYYSVTEGGLGMPEATAAGIVGAYGGTVYLSTILGAWVADRLLGSERVLFYSAIVIMAGHVALSLIPGYWGLGVGLILVAVGSGGLKANATAVVGTLYAPDDTRRDAGFSLFYLGINLGAFFGPILTGWAQVTWGFHAGFLLAAIGMAAGLIQYSFGRRGLPKDASVVANPLPRNRYGLWVGIAVGAVLVIVALVLLQVIRADNLAQVVILITVIAAVAYFAVILSSRAISPVERSRVFGFIPLFLVSVAFWSLYQQQFTVLTIYSDKQLDRTVFGIELPPSVIQSINPIFIIILSGVFAALWTKLGARQPSTPVKFGLASIIMGIAFLLFLPFTGGAPNSTPMLAIVGILFVFTVAELLLSPVGLSVTTKLAPTRFHTQMVALFFLSVALGTSIAGWLASFYDPENDPQGEVPYFLTLGLIAIAVGAVLLMFVKPVLKLMRGVR</sequence>
<keyword evidence="5 8" id="KW-0812">Transmembrane</keyword>
<reference evidence="12 13" key="1">
    <citation type="submission" date="2020-08" db="EMBL/GenBank/DDBJ databases">
        <title>A Genomic Blueprint of the Chicken Gut Microbiome.</title>
        <authorList>
            <person name="Gilroy R."/>
            <person name="Ravi A."/>
            <person name="Getino M."/>
            <person name="Pursley I."/>
            <person name="Horton D.L."/>
            <person name="Alikhan N.-F."/>
            <person name="Baker D."/>
            <person name="Gharbi K."/>
            <person name="Hall N."/>
            <person name="Watson M."/>
            <person name="Adriaenssens E.M."/>
            <person name="Foster-Nyarko E."/>
            <person name="Jarju S."/>
            <person name="Secka A."/>
            <person name="Antonio M."/>
            <person name="Oren A."/>
            <person name="Chaudhuri R."/>
            <person name="La Ragione R.M."/>
            <person name="Hildebrand F."/>
            <person name="Pallen M.J."/>
        </authorList>
    </citation>
    <scope>NUCLEOTIDE SEQUENCE [LARGE SCALE GENOMIC DNA]</scope>
    <source>
        <strain evidence="12 13">Sa1CUA4</strain>
    </source>
</reference>
<dbReference type="NCBIfam" id="TIGR00924">
    <property type="entry name" value="yjdL_sub1_fam"/>
    <property type="match status" value="1"/>
</dbReference>
<evidence type="ECO:0000256" key="6">
    <source>
        <dbReference type="ARBA" id="ARBA00022989"/>
    </source>
</evidence>
<feature type="transmembrane region" description="Helical" evidence="10">
    <location>
        <begin position="224"/>
        <end position="244"/>
    </location>
</feature>
<feature type="transmembrane region" description="Helical" evidence="10">
    <location>
        <begin position="136"/>
        <end position="158"/>
    </location>
</feature>
<evidence type="ECO:0000256" key="8">
    <source>
        <dbReference type="RuleBase" id="RU003755"/>
    </source>
</evidence>
<dbReference type="InterPro" id="IPR050171">
    <property type="entry name" value="MFS_Transporters"/>
</dbReference>
<evidence type="ECO:0000256" key="4">
    <source>
        <dbReference type="ARBA" id="ARBA00022475"/>
    </source>
</evidence>
<evidence type="ECO:0000256" key="9">
    <source>
        <dbReference type="SAM" id="MobiDB-lite"/>
    </source>
</evidence>
<keyword evidence="7 10" id="KW-0472">Membrane</keyword>
<dbReference type="EMBL" id="JACSPM010000001">
    <property type="protein sequence ID" value="MBD8022834.1"/>
    <property type="molecule type" value="Genomic_DNA"/>
</dbReference>
<dbReference type="InterPro" id="IPR020846">
    <property type="entry name" value="MFS_dom"/>
</dbReference>
<evidence type="ECO:0000313" key="12">
    <source>
        <dbReference type="EMBL" id="MBD8022834.1"/>
    </source>
</evidence>
<feature type="transmembrane region" description="Helical" evidence="10">
    <location>
        <begin position="199"/>
        <end position="218"/>
    </location>
</feature>
<feature type="transmembrane region" description="Helical" evidence="10">
    <location>
        <begin position="434"/>
        <end position="457"/>
    </location>
</feature>
<dbReference type="PROSITE" id="PS50850">
    <property type="entry name" value="MFS"/>
    <property type="match status" value="1"/>
</dbReference>
<feature type="domain" description="Major facilitator superfamily (MFS) profile" evidence="11">
    <location>
        <begin position="63"/>
        <end position="526"/>
    </location>
</feature>
<dbReference type="PANTHER" id="PTHR23517:SF15">
    <property type="entry name" value="PROTON-DEPENDENT OLIGOPEPTIDE FAMILY TRANSPORT PROTEIN"/>
    <property type="match status" value="1"/>
</dbReference>
<proteinExistence type="inferred from homology"/>
<feature type="compositionally biased region" description="Basic and acidic residues" evidence="9">
    <location>
        <begin position="1"/>
        <end position="10"/>
    </location>
</feature>
<comment type="similarity">
    <text evidence="2 8">Belongs to the major facilitator superfamily. Proton-dependent oligopeptide transporter (POT/PTR) (TC 2.A.17) family.</text>
</comment>
<evidence type="ECO:0000256" key="10">
    <source>
        <dbReference type="SAM" id="Phobius"/>
    </source>
</evidence>
<feature type="transmembrane region" description="Helical" evidence="10">
    <location>
        <begin position="503"/>
        <end position="526"/>
    </location>
</feature>
<comment type="caution">
    <text evidence="12">The sequence shown here is derived from an EMBL/GenBank/DDBJ whole genome shotgun (WGS) entry which is preliminary data.</text>
</comment>
<evidence type="ECO:0000256" key="7">
    <source>
        <dbReference type="ARBA" id="ARBA00023136"/>
    </source>
</evidence>
<feature type="transmembrane region" description="Helical" evidence="10">
    <location>
        <begin position="326"/>
        <end position="343"/>
    </location>
</feature>
<feature type="transmembrane region" description="Helical" evidence="10">
    <location>
        <begin position="164"/>
        <end position="187"/>
    </location>
</feature>
<dbReference type="PROSITE" id="PS01023">
    <property type="entry name" value="PTR2_2"/>
    <property type="match status" value="1"/>
</dbReference>
<feature type="region of interest" description="Disordered" evidence="9">
    <location>
        <begin position="1"/>
        <end position="27"/>
    </location>
</feature>
<evidence type="ECO:0000259" key="11">
    <source>
        <dbReference type="PROSITE" id="PS50850"/>
    </source>
</evidence>
<keyword evidence="6 10" id="KW-1133">Transmembrane helix</keyword>
<keyword evidence="4" id="KW-1003">Cell membrane</keyword>
<dbReference type="InterPro" id="IPR036259">
    <property type="entry name" value="MFS_trans_sf"/>
</dbReference>
<organism evidence="12 13">
    <name type="scientific">Microbacterium gallinarum</name>
    <dbReference type="NCBI Taxonomy" id="2762209"/>
    <lineage>
        <taxon>Bacteria</taxon>
        <taxon>Bacillati</taxon>
        <taxon>Actinomycetota</taxon>
        <taxon>Actinomycetes</taxon>
        <taxon>Micrococcales</taxon>
        <taxon>Microbacteriaceae</taxon>
        <taxon>Microbacterium</taxon>
    </lineage>
</organism>
<dbReference type="InterPro" id="IPR005279">
    <property type="entry name" value="Dipep/tripep_permease"/>
</dbReference>
<evidence type="ECO:0000256" key="3">
    <source>
        <dbReference type="ARBA" id="ARBA00022448"/>
    </source>
</evidence>
<name>A0ABR8X0H8_9MICO</name>
<keyword evidence="13" id="KW-1185">Reference proteome</keyword>
<feature type="transmembrane region" description="Helical" evidence="10">
    <location>
        <begin position="403"/>
        <end position="422"/>
    </location>
</feature>
<protein>
    <submittedName>
        <fullName evidence="12">Peptide MFS transporter</fullName>
    </submittedName>
</protein>
<dbReference type="SUPFAM" id="SSF103473">
    <property type="entry name" value="MFS general substrate transporter"/>
    <property type="match status" value="1"/>
</dbReference>
<dbReference type="Pfam" id="PF00854">
    <property type="entry name" value="PTR2"/>
    <property type="match status" value="1"/>
</dbReference>
<gene>
    <name evidence="12" type="ORF">H9622_04420</name>
</gene>
<feature type="transmembrane region" description="Helical" evidence="10">
    <location>
        <begin position="105"/>
        <end position="127"/>
    </location>
</feature>
<feature type="transmembrane region" description="Helical" evidence="10">
    <location>
        <begin position="469"/>
        <end position="491"/>
    </location>
</feature>
<dbReference type="CDD" id="cd17346">
    <property type="entry name" value="MFS_DtpA_like"/>
    <property type="match status" value="1"/>
</dbReference>
<accession>A0ABR8X0H8</accession>
<dbReference type="PANTHER" id="PTHR23517">
    <property type="entry name" value="RESISTANCE PROTEIN MDTM, PUTATIVE-RELATED-RELATED"/>
    <property type="match status" value="1"/>
</dbReference>
<dbReference type="Proteomes" id="UP000602532">
    <property type="component" value="Unassembled WGS sequence"/>
</dbReference>
<keyword evidence="3 8" id="KW-0813">Transport</keyword>
<evidence type="ECO:0000256" key="2">
    <source>
        <dbReference type="ARBA" id="ARBA00005982"/>
    </source>
</evidence>
<feature type="transmembrane region" description="Helical" evidence="10">
    <location>
        <begin position="265"/>
        <end position="288"/>
    </location>
</feature>
<feature type="transmembrane region" description="Helical" evidence="10">
    <location>
        <begin position="294"/>
        <end position="314"/>
    </location>
</feature>
<comment type="subcellular location">
    <subcellularLocation>
        <location evidence="1">Cell membrane</location>
        <topology evidence="1">Multi-pass membrane protein</topology>
    </subcellularLocation>
    <subcellularLocation>
        <location evidence="8">Membrane</location>
        <topology evidence="8">Multi-pass membrane protein</topology>
    </subcellularLocation>
</comment>
<dbReference type="InterPro" id="IPR018456">
    <property type="entry name" value="PTR2_symporter_CS"/>
</dbReference>
<evidence type="ECO:0000256" key="1">
    <source>
        <dbReference type="ARBA" id="ARBA00004651"/>
    </source>
</evidence>
<feature type="transmembrane region" description="Helical" evidence="10">
    <location>
        <begin position="76"/>
        <end position="93"/>
    </location>
</feature>
<evidence type="ECO:0000256" key="5">
    <source>
        <dbReference type="ARBA" id="ARBA00022692"/>
    </source>
</evidence>
<evidence type="ECO:0000313" key="13">
    <source>
        <dbReference type="Proteomes" id="UP000602532"/>
    </source>
</evidence>
<feature type="transmembrane region" description="Helical" evidence="10">
    <location>
        <begin position="371"/>
        <end position="391"/>
    </location>
</feature>
<dbReference type="Gene3D" id="1.20.1250.20">
    <property type="entry name" value="MFS general substrate transporter like domains"/>
    <property type="match status" value="1"/>
</dbReference>
<dbReference type="InterPro" id="IPR000109">
    <property type="entry name" value="POT_fam"/>
</dbReference>